<sequence length="192" mass="21196">MQQPTAPVPDERVAYLGGGDHLFQRHIDERMVNNAAARSELERIGVRRWCANLRNARSAVVARYGPAYRAALISTMRQVVPDEVLASRMALGWNAGVITIYHNRIRDALDAAAGPLFAEAGSEAITAFSAAARSSPTVERGAADEPFEDWSFERPVAVLNACMLLSDPSVTREQFLTRKAIFDGFHQRKDAR</sequence>
<comment type="caution">
    <text evidence="1">The sequence shown here is derived from an EMBL/GenBank/DDBJ whole genome shotgun (WGS) entry which is preliminary data.</text>
</comment>
<dbReference type="Proteomes" id="UP000218151">
    <property type="component" value="Unassembled WGS sequence"/>
</dbReference>
<organism evidence="1 2">
    <name type="scientific">Sphingomonas lenta</name>
    <dbReference type="NCBI Taxonomy" id="1141887"/>
    <lineage>
        <taxon>Bacteria</taxon>
        <taxon>Pseudomonadati</taxon>
        <taxon>Pseudomonadota</taxon>
        <taxon>Alphaproteobacteria</taxon>
        <taxon>Sphingomonadales</taxon>
        <taxon>Sphingomonadaceae</taxon>
        <taxon>Sphingomonas</taxon>
    </lineage>
</organism>
<keyword evidence="2" id="KW-1185">Reference proteome</keyword>
<name>A0A2A2SH86_9SPHN</name>
<protein>
    <submittedName>
        <fullName evidence="1">Uncharacterized protein</fullName>
    </submittedName>
</protein>
<dbReference type="EMBL" id="NSLI01000002">
    <property type="protein sequence ID" value="PAX08616.1"/>
    <property type="molecule type" value="Genomic_DNA"/>
</dbReference>
<reference evidence="2" key="1">
    <citation type="submission" date="2017-09" db="EMBL/GenBank/DDBJ databases">
        <authorList>
            <person name="Feng G."/>
            <person name="Zhu H."/>
        </authorList>
    </citation>
    <scope>NUCLEOTIDE SEQUENCE [LARGE SCALE GENOMIC DNA]</scope>
    <source>
        <strain evidence="2">1PNM-20</strain>
    </source>
</reference>
<dbReference type="AlphaFoldDB" id="A0A2A2SH86"/>
<proteinExistence type="predicted"/>
<accession>A0A2A2SH86</accession>
<evidence type="ECO:0000313" key="2">
    <source>
        <dbReference type="Proteomes" id="UP000218151"/>
    </source>
</evidence>
<evidence type="ECO:0000313" key="1">
    <source>
        <dbReference type="EMBL" id="PAX08616.1"/>
    </source>
</evidence>
<gene>
    <name evidence="1" type="ORF">CKY28_04370</name>
</gene>